<evidence type="ECO:0000256" key="1">
    <source>
        <dbReference type="SAM" id="Phobius"/>
    </source>
</evidence>
<dbReference type="AlphaFoldDB" id="A0ABD3ND25"/>
<dbReference type="EMBL" id="JALLPJ020001230">
    <property type="protein sequence ID" value="KAL3773534.1"/>
    <property type="molecule type" value="Genomic_DNA"/>
</dbReference>
<dbReference type="InterPro" id="IPR029063">
    <property type="entry name" value="SAM-dependent_MTases_sf"/>
</dbReference>
<keyword evidence="1" id="KW-0472">Membrane</keyword>
<evidence type="ECO:0000313" key="2">
    <source>
        <dbReference type="EMBL" id="KAL3773534.1"/>
    </source>
</evidence>
<name>A0ABD3ND25_9STRA</name>
<accession>A0ABD3ND25</accession>
<sequence>MIVKQSNWTQKKHGFSTTSVVFATVGLSCLFILAYNLNFLRGYSQWGGAGTPSEAQLNMPQIGSIFTSKVHQARHPMEHLVKSKQGEAGTWKLVDWSNPFTPEEEAKFSCNMTEFIAFKSGSHSQICVHSFMEVLTDFILRDKRWRDCNTLPDFWVADGMEDDDSIYVDIGANIGSCVMEMLMSTKARIIAFEPHPMNVYNLKKTISKLGKEYQDRTLLFPVGLGDAKGNATINSANDNMGNS</sequence>
<feature type="transmembrane region" description="Helical" evidence="1">
    <location>
        <begin position="20"/>
        <end position="37"/>
    </location>
</feature>
<reference evidence="2 3" key="1">
    <citation type="submission" date="2024-10" db="EMBL/GenBank/DDBJ databases">
        <title>Updated reference genomes for cyclostephanoid diatoms.</title>
        <authorList>
            <person name="Roberts W.R."/>
            <person name="Alverson A.J."/>
        </authorList>
    </citation>
    <scope>NUCLEOTIDE SEQUENCE [LARGE SCALE GENOMIC DNA]</scope>
    <source>
        <strain evidence="2 3">AJA010-31</strain>
    </source>
</reference>
<protein>
    <recommendedName>
        <fullName evidence="4">Methyltransferase FkbM domain-containing protein</fullName>
    </recommendedName>
</protein>
<keyword evidence="3" id="KW-1185">Reference proteome</keyword>
<dbReference type="PROSITE" id="PS51257">
    <property type="entry name" value="PROKAR_LIPOPROTEIN"/>
    <property type="match status" value="1"/>
</dbReference>
<dbReference type="Proteomes" id="UP001530400">
    <property type="component" value="Unassembled WGS sequence"/>
</dbReference>
<keyword evidence="1" id="KW-0812">Transmembrane</keyword>
<comment type="caution">
    <text evidence="2">The sequence shown here is derived from an EMBL/GenBank/DDBJ whole genome shotgun (WGS) entry which is preliminary data.</text>
</comment>
<gene>
    <name evidence="2" type="ORF">ACHAWO_000530</name>
</gene>
<proteinExistence type="predicted"/>
<keyword evidence="1" id="KW-1133">Transmembrane helix</keyword>
<dbReference type="SUPFAM" id="SSF53335">
    <property type="entry name" value="S-adenosyl-L-methionine-dependent methyltransferases"/>
    <property type="match status" value="1"/>
</dbReference>
<evidence type="ECO:0008006" key="4">
    <source>
        <dbReference type="Google" id="ProtNLM"/>
    </source>
</evidence>
<organism evidence="2 3">
    <name type="scientific">Cyclotella atomus</name>
    <dbReference type="NCBI Taxonomy" id="382360"/>
    <lineage>
        <taxon>Eukaryota</taxon>
        <taxon>Sar</taxon>
        <taxon>Stramenopiles</taxon>
        <taxon>Ochrophyta</taxon>
        <taxon>Bacillariophyta</taxon>
        <taxon>Coscinodiscophyceae</taxon>
        <taxon>Thalassiosirophycidae</taxon>
        <taxon>Stephanodiscales</taxon>
        <taxon>Stephanodiscaceae</taxon>
        <taxon>Cyclotella</taxon>
    </lineage>
</organism>
<evidence type="ECO:0000313" key="3">
    <source>
        <dbReference type="Proteomes" id="UP001530400"/>
    </source>
</evidence>
<dbReference type="Gene3D" id="3.40.50.150">
    <property type="entry name" value="Vaccinia Virus protein VP39"/>
    <property type="match status" value="1"/>
</dbReference>